<accession>A0A914VX24</accession>
<evidence type="ECO:0000256" key="10">
    <source>
        <dbReference type="ARBA" id="ARBA00048639"/>
    </source>
</evidence>
<keyword evidence="9" id="KW-0472">Membrane</keyword>
<dbReference type="InterPro" id="IPR013785">
    <property type="entry name" value="Aldolase_TIM"/>
</dbReference>
<dbReference type="AlphaFoldDB" id="A0A914VX24"/>
<dbReference type="NCBIfam" id="NF003652">
    <property type="entry name" value="PRK05286.2-5"/>
    <property type="match status" value="1"/>
</dbReference>
<comment type="subcellular location">
    <subcellularLocation>
        <location evidence="1">Membrane</location>
    </subcellularLocation>
    <subcellularLocation>
        <location evidence="11">Mitochondrion inner membrane</location>
        <topology evidence="11">Single-pass membrane protein</topology>
    </subcellularLocation>
</comment>
<dbReference type="GO" id="GO:0005743">
    <property type="term" value="C:mitochondrial inner membrane"/>
    <property type="evidence" value="ECO:0007669"/>
    <property type="project" value="UniProtKB-SubCell"/>
</dbReference>
<evidence type="ECO:0000256" key="5">
    <source>
        <dbReference type="ARBA" id="ARBA00017599"/>
    </source>
</evidence>
<comment type="catalytic activity">
    <reaction evidence="10 11">
        <text>(S)-dihydroorotate + a quinone = orotate + a quinol</text>
        <dbReference type="Rhea" id="RHEA:30187"/>
        <dbReference type="ChEBI" id="CHEBI:24646"/>
        <dbReference type="ChEBI" id="CHEBI:30839"/>
        <dbReference type="ChEBI" id="CHEBI:30864"/>
        <dbReference type="ChEBI" id="CHEBI:132124"/>
        <dbReference type="EC" id="1.3.5.2"/>
    </reaction>
</comment>
<keyword evidence="8 11" id="KW-0560">Oxidoreductase</keyword>
<evidence type="ECO:0000256" key="7">
    <source>
        <dbReference type="ARBA" id="ARBA00022643"/>
    </source>
</evidence>
<keyword evidence="13" id="KW-1185">Reference proteome</keyword>
<dbReference type="InterPro" id="IPR001295">
    <property type="entry name" value="Dihydroorotate_DH_CS"/>
</dbReference>
<evidence type="ECO:0000256" key="1">
    <source>
        <dbReference type="ARBA" id="ARBA00004370"/>
    </source>
</evidence>
<evidence type="ECO:0000313" key="13">
    <source>
        <dbReference type="Proteomes" id="UP000887566"/>
    </source>
</evidence>
<dbReference type="NCBIfam" id="TIGR01036">
    <property type="entry name" value="pyrD_sub2"/>
    <property type="match status" value="1"/>
</dbReference>
<dbReference type="InterPro" id="IPR050074">
    <property type="entry name" value="DHO_dehydrogenase"/>
</dbReference>
<dbReference type="Proteomes" id="UP000887566">
    <property type="component" value="Unplaced"/>
</dbReference>
<dbReference type="WBParaSite" id="PSAMB.scaffold2578size22428.g18365.t1">
    <property type="protein sequence ID" value="PSAMB.scaffold2578size22428.g18365.t1"/>
    <property type="gene ID" value="PSAMB.scaffold2578size22428.g18365"/>
</dbReference>
<evidence type="ECO:0000256" key="9">
    <source>
        <dbReference type="ARBA" id="ARBA00023136"/>
    </source>
</evidence>
<evidence type="ECO:0000256" key="4">
    <source>
        <dbReference type="ARBA" id="ARBA00012791"/>
    </source>
</evidence>
<organism evidence="13 14">
    <name type="scientific">Plectus sambesii</name>
    <dbReference type="NCBI Taxonomy" id="2011161"/>
    <lineage>
        <taxon>Eukaryota</taxon>
        <taxon>Metazoa</taxon>
        <taxon>Ecdysozoa</taxon>
        <taxon>Nematoda</taxon>
        <taxon>Chromadorea</taxon>
        <taxon>Plectida</taxon>
        <taxon>Plectina</taxon>
        <taxon>Plectoidea</taxon>
        <taxon>Plectidae</taxon>
        <taxon>Plectus</taxon>
    </lineage>
</organism>
<evidence type="ECO:0000256" key="3">
    <source>
        <dbReference type="ARBA" id="ARBA00005359"/>
    </source>
</evidence>
<evidence type="ECO:0000256" key="11">
    <source>
        <dbReference type="RuleBase" id="RU361255"/>
    </source>
</evidence>
<evidence type="ECO:0000256" key="6">
    <source>
        <dbReference type="ARBA" id="ARBA00022630"/>
    </source>
</evidence>
<evidence type="ECO:0000256" key="2">
    <source>
        <dbReference type="ARBA" id="ARBA00005161"/>
    </source>
</evidence>
<comment type="pathway">
    <text evidence="2 11">Pyrimidine metabolism; UMP biosynthesis via de novo pathway; orotate from (S)-dihydroorotate (quinone route): step 1/1.</text>
</comment>
<keyword evidence="6 11" id="KW-0285">Flavoprotein</keyword>
<evidence type="ECO:0000259" key="12">
    <source>
        <dbReference type="Pfam" id="PF01180"/>
    </source>
</evidence>
<dbReference type="CDD" id="cd04738">
    <property type="entry name" value="DHOD_2_like"/>
    <property type="match status" value="1"/>
</dbReference>
<comment type="similarity">
    <text evidence="3 11">Belongs to the dihydroorotate dehydrogenase family. Type 2 subfamily.</text>
</comment>
<feature type="domain" description="Dihydroorotate dehydrogenase catalytic" evidence="12">
    <location>
        <begin position="82"/>
        <end position="367"/>
    </location>
</feature>
<dbReference type="PROSITE" id="PS00912">
    <property type="entry name" value="DHODEHASE_2"/>
    <property type="match status" value="1"/>
</dbReference>
<comment type="cofactor">
    <cofactor evidence="11">
        <name>FMN</name>
        <dbReference type="ChEBI" id="CHEBI:58210"/>
    </cofactor>
    <text evidence="11">Binds 1 FMN per subunit.</text>
</comment>
<dbReference type="GO" id="GO:0006207">
    <property type="term" value="P:'de novo' pyrimidine nucleobase biosynthetic process"/>
    <property type="evidence" value="ECO:0007669"/>
    <property type="project" value="InterPro"/>
</dbReference>
<dbReference type="EC" id="1.3.5.2" evidence="4 11"/>
<dbReference type="SUPFAM" id="SSF51395">
    <property type="entry name" value="FMN-linked oxidoreductases"/>
    <property type="match status" value="1"/>
</dbReference>
<keyword evidence="11" id="KW-0999">Mitochondrion inner membrane</keyword>
<dbReference type="GO" id="GO:0106430">
    <property type="term" value="F:dihydroorotate dehydrogenase (quinone) activity"/>
    <property type="evidence" value="ECO:0007669"/>
    <property type="project" value="UniProtKB-EC"/>
</dbReference>
<dbReference type="PANTHER" id="PTHR48109">
    <property type="entry name" value="DIHYDROOROTATE DEHYDROGENASE (QUINONE), MITOCHONDRIAL-RELATED"/>
    <property type="match status" value="1"/>
</dbReference>
<dbReference type="NCBIfam" id="NF003645">
    <property type="entry name" value="PRK05286.1-2"/>
    <property type="match status" value="1"/>
</dbReference>
<dbReference type="Gene3D" id="3.20.20.70">
    <property type="entry name" value="Aldolase class I"/>
    <property type="match status" value="1"/>
</dbReference>
<dbReference type="PANTHER" id="PTHR48109:SF4">
    <property type="entry name" value="DIHYDROOROTATE DEHYDROGENASE (QUINONE), MITOCHONDRIAL"/>
    <property type="match status" value="1"/>
</dbReference>
<keyword evidence="7 11" id="KW-0288">FMN</keyword>
<sequence>MSYSKLPRGYIAKSTVIVVSLGTVAFTAMQFGSGSERFHKEIFMPAMHRYFDGEKTHRLAVAAAKYGLLPLWGRNYYEYPELNTRVWDIDFRNPIGLAAGFDKDAEAVNGLRRSGFGFIEIGSVTPLPQPGNPRPRVFRLYEDQAVINRYGFNSAGVGTVRSRLKSAFRPSDPVPVGVNLGKNKESTDARLDYEICVGQLGPFCDYLVVNVSSPNTPGLRELQKRGDLEKLLATVKSAIDRLEMDEERRPKLLLKVAPDLNAAERKDIATTCMNKKYRVDGLIVSNTTLGRPAELRSEHAGEAGGLSGAPLKETSTECVRDFYRLTKGGMPIIGCGGVASGKDAYEKIRAGASLVQLYTSLVYGGFLFIVWRHCGAGCGSLTSPIMREYSCFSATDSCRFSASTRLSSFRVG</sequence>
<dbReference type="InterPro" id="IPR005719">
    <property type="entry name" value="Dihydroorotate_DH_2"/>
</dbReference>
<dbReference type="GO" id="GO:0009220">
    <property type="term" value="P:pyrimidine ribonucleotide biosynthetic process"/>
    <property type="evidence" value="ECO:0007669"/>
    <property type="project" value="TreeGrafter"/>
</dbReference>
<name>A0A914VX24_9BILA</name>
<reference evidence="14" key="1">
    <citation type="submission" date="2022-11" db="UniProtKB">
        <authorList>
            <consortium name="WormBaseParasite"/>
        </authorList>
    </citation>
    <scope>IDENTIFICATION</scope>
</reference>
<proteinExistence type="inferred from homology"/>
<dbReference type="InterPro" id="IPR005720">
    <property type="entry name" value="Dihydroorotate_DH_cat"/>
</dbReference>
<protein>
    <recommendedName>
        <fullName evidence="5 11">Dihydroorotate dehydrogenase (quinone), mitochondrial</fullName>
        <shortName evidence="11">DHOdehase</shortName>
        <ecNumber evidence="4 11">1.3.5.2</ecNumber>
    </recommendedName>
</protein>
<dbReference type="Pfam" id="PF01180">
    <property type="entry name" value="DHO_dh"/>
    <property type="match status" value="1"/>
</dbReference>
<evidence type="ECO:0000313" key="14">
    <source>
        <dbReference type="WBParaSite" id="PSAMB.scaffold2578size22428.g18365.t1"/>
    </source>
</evidence>
<dbReference type="PROSITE" id="PS00911">
    <property type="entry name" value="DHODEHASE_1"/>
    <property type="match status" value="1"/>
</dbReference>
<evidence type="ECO:0000256" key="8">
    <source>
        <dbReference type="ARBA" id="ARBA00023002"/>
    </source>
</evidence>
<keyword evidence="11" id="KW-0496">Mitochondrion</keyword>